<proteinExistence type="predicted"/>
<sequence length="228" mass="25313">MPLTHSTGLFPSSRSMQTLSAGDLQKLFSSTSSGRYDGRQLKEDDKNESLSDVHRIGTRDTKYHKFPLCTAPMLNRGACKYTQEYSAMPLGESQCNNLFNESMRVPVSKYTPPCESMTLHGESWRGFSHEKMREAKPKPTYYSLAKTETLNELGLATVTASLSHTTHRGRSQSFCNSGKMKSASDNLHLTGRGGELSGLLRAGDCYKSRYGNDFGNFSFQAERPSTGH</sequence>
<evidence type="ECO:0000256" key="1">
    <source>
        <dbReference type="SAM" id="MobiDB-lite"/>
    </source>
</evidence>
<feature type="compositionally biased region" description="Basic and acidic residues" evidence="1">
    <location>
        <begin position="36"/>
        <end position="53"/>
    </location>
</feature>
<dbReference type="EMBL" id="CAJNNV010032853">
    <property type="protein sequence ID" value="CAE8641218.1"/>
    <property type="molecule type" value="Genomic_DNA"/>
</dbReference>
<dbReference type="AlphaFoldDB" id="A0A813HR42"/>
<comment type="caution">
    <text evidence="2">The sequence shown here is derived from an EMBL/GenBank/DDBJ whole genome shotgun (WGS) entry which is preliminary data.</text>
</comment>
<reference evidence="2" key="1">
    <citation type="submission" date="2021-02" db="EMBL/GenBank/DDBJ databases">
        <authorList>
            <person name="Dougan E. K."/>
            <person name="Rhodes N."/>
            <person name="Thang M."/>
            <person name="Chan C."/>
        </authorList>
    </citation>
    <scope>NUCLEOTIDE SEQUENCE</scope>
</reference>
<evidence type="ECO:0000313" key="2">
    <source>
        <dbReference type="EMBL" id="CAE8641218.1"/>
    </source>
</evidence>
<evidence type="ECO:0000313" key="3">
    <source>
        <dbReference type="Proteomes" id="UP000654075"/>
    </source>
</evidence>
<keyword evidence="3" id="KW-1185">Reference proteome</keyword>
<dbReference type="OrthoDB" id="10452505at2759"/>
<gene>
    <name evidence="2" type="ORF">PGLA1383_LOCUS55932</name>
</gene>
<protein>
    <submittedName>
        <fullName evidence="2">Uncharacterized protein</fullName>
    </submittedName>
</protein>
<dbReference type="Proteomes" id="UP000654075">
    <property type="component" value="Unassembled WGS sequence"/>
</dbReference>
<name>A0A813HR42_POLGL</name>
<organism evidence="2 3">
    <name type="scientific">Polarella glacialis</name>
    <name type="common">Dinoflagellate</name>
    <dbReference type="NCBI Taxonomy" id="89957"/>
    <lineage>
        <taxon>Eukaryota</taxon>
        <taxon>Sar</taxon>
        <taxon>Alveolata</taxon>
        <taxon>Dinophyceae</taxon>
        <taxon>Suessiales</taxon>
        <taxon>Suessiaceae</taxon>
        <taxon>Polarella</taxon>
    </lineage>
</organism>
<accession>A0A813HR42</accession>
<feature type="region of interest" description="Disordered" evidence="1">
    <location>
        <begin position="30"/>
        <end position="53"/>
    </location>
</feature>